<dbReference type="Proteomes" id="UP001415857">
    <property type="component" value="Unassembled WGS sequence"/>
</dbReference>
<name>A0AAP0RGP2_LIQFO</name>
<organism evidence="3 4">
    <name type="scientific">Liquidambar formosana</name>
    <name type="common">Formosan gum</name>
    <dbReference type="NCBI Taxonomy" id="63359"/>
    <lineage>
        <taxon>Eukaryota</taxon>
        <taxon>Viridiplantae</taxon>
        <taxon>Streptophyta</taxon>
        <taxon>Embryophyta</taxon>
        <taxon>Tracheophyta</taxon>
        <taxon>Spermatophyta</taxon>
        <taxon>Magnoliopsida</taxon>
        <taxon>eudicotyledons</taxon>
        <taxon>Gunneridae</taxon>
        <taxon>Pentapetalae</taxon>
        <taxon>Saxifragales</taxon>
        <taxon>Altingiaceae</taxon>
        <taxon>Liquidambar</taxon>
    </lineage>
</organism>
<dbReference type="EMBL" id="JBBPBK010000010">
    <property type="protein sequence ID" value="KAK9277575.1"/>
    <property type="molecule type" value="Genomic_DNA"/>
</dbReference>
<evidence type="ECO:0000256" key="2">
    <source>
        <dbReference type="SAM" id="MobiDB-lite"/>
    </source>
</evidence>
<accession>A0AAP0RGP2</accession>
<sequence>MQVKIGSSLVEGPLLLKEREHSATEQLHLLIQKQKQTEEEFGRKLQELQAELASSNELRQKLERKESTCEMKRSIEAKDRKLIVLSEKINTHLLLFDSIEKEAFLVKQVVDNVQHLVSAKEEMITLFLAEKISELESKLRTDRNEFQRKDTVISELEGQLEAARISNNYQSQIEEISIQLLMEILLIQNLISEKKALHFEVGSLGFILQKIQDTVKIMNEEDKRIFSSILGSQEECAMVRTVENNRIEHAVQHSREEDSPHKASGRGTAENKDAASPLCQEYNSVGNYFQENNNFNSCSACSQPQSASNVQSNSANEAKDNCSALIHHLDCQSSTTWAETSEDPASVCCPIHLEPQTKLYPYPAGHLKFCRYVEDIATKSQLDELKDYDKTAKLVNLVEIRYRIRVPFKTSNDNCVTVIATYDEN</sequence>
<keyword evidence="1" id="KW-0175">Coiled coil</keyword>
<protein>
    <submittedName>
        <fullName evidence="3">Uncharacterized protein</fullName>
    </submittedName>
</protein>
<reference evidence="3 4" key="1">
    <citation type="journal article" date="2024" name="Plant J.">
        <title>Genome sequences and population genomics reveal climatic adaptation and genomic divergence between two closely related sweetgum species.</title>
        <authorList>
            <person name="Xu W.Q."/>
            <person name="Ren C.Q."/>
            <person name="Zhang X.Y."/>
            <person name="Comes H.P."/>
            <person name="Liu X.H."/>
            <person name="Li Y.G."/>
            <person name="Kettle C.J."/>
            <person name="Jalonen R."/>
            <person name="Gaisberger H."/>
            <person name="Ma Y.Z."/>
            <person name="Qiu Y.X."/>
        </authorList>
    </citation>
    <scope>NUCLEOTIDE SEQUENCE [LARGE SCALE GENOMIC DNA]</scope>
    <source>
        <strain evidence="3">Hangzhou</strain>
    </source>
</reference>
<proteinExistence type="predicted"/>
<feature type="region of interest" description="Disordered" evidence="2">
    <location>
        <begin position="250"/>
        <end position="272"/>
    </location>
</feature>
<dbReference type="AlphaFoldDB" id="A0AAP0RGP2"/>
<feature type="compositionally biased region" description="Basic and acidic residues" evidence="2">
    <location>
        <begin position="250"/>
        <end position="261"/>
    </location>
</feature>
<evidence type="ECO:0000256" key="1">
    <source>
        <dbReference type="SAM" id="Coils"/>
    </source>
</evidence>
<evidence type="ECO:0000313" key="4">
    <source>
        <dbReference type="Proteomes" id="UP001415857"/>
    </source>
</evidence>
<evidence type="ECO:0000313" key="3">
    <source>
        <dbReference type="EMBL" id="KAK9277575.1"/>
    </source>
</evidence>
<gene>
    <name evidence="3" type="ORF">L1049_007120</name>
</gene>
<comment type="caution">
    <text evidence="3">The sequence shown here is derived from an EMBL/GenBank/DDBJ whole genome shotgun (WGS) entry which is preliminary data.</text>
</comment>
<keyword evidence="4" id="KW-1185">Reference proteome</keyword>
<feature type="coiled-coil region" evidence="1">
    <location>
        <begin position="31"/>
        <end position="68"/>
    </location>
</feature>